<dbReference type="Gene3D" id="1.10.510.10">
    <property type="entry name" value="Transferase(Phosphotransferase) domain 1"/>
    <property type="match status" value="1"/>
</dbReference>
<organism evidence="1 2">
    <name type="scientific">Sphagnum jensenii</name>
    <dbReference type="NCBI Taxonomy" id="128206"/>
    <lineage>
        <taxon>Eukaryota</taxon>
        <taxon>Viridiplantae</taxon>
        <taxon>Streptophyta</taxon>
        <taxon>Embryophyta</taxon>
        <taxon>Bryophyta</taxon>
        <taxon>Sphagnophytina</taxon>
        <taxon>Sphagnopsida</taxon>
        <taxon>Sphagnales</taxon>
        <taxon>Sphagnaceae</taxon>
        <taxon>Sphagnum</taxon>
    </lineage>
</organism>
<accession>A0ABP0W9D5</accession>
<dbReference type="InterPro" id="IPR011009">
    <property type="entry name" value="Kinase-like_dom_sf"/>
</dbReference>
<reference evidence="1" key="1">
    <citation type="submission" date="2024-02" db="EMBL/GenBank/DDBJ databases">
        <authorList>
            <consortium name="ELIXIR-Norway"/>
            <consortium name="Elixir Norway"/>
        </authorList>
    </citation>
    <scope>NUCLEOTIDE SEQUENCE</scope>
</reference>
<sequence length="201" mass="22809">MYDSIASSRYLIQLKGVWSTKKNTTMQLEPVGDPHARPVVLRDLENAIHDMLHSLVDLHKAGYTHRDLRWENCIKVNVEDEWKWVIIDLEAAGGDGEEWEGDGLTAWNESTLEDCNGKKIYTNASDMYQLGKLIVEATYSGYGEEDQDLYALGEKMQWECPAAMMMLEEICKSGCERCCKFDRAKSVSSLTRPRGQSFLSG</sequence>
<dbReference type="EMBL" id="OZ020110">
    <property type="protein sequence ID" value="CAK9263042.1"/>
    <property type="molecule type" value="Genomic_DNA"/>
</dbReference>
<proteinExistence type="predicted"/>
<dbReference type="Proteomes" id="UP001497444">
    <property type="component" value="Chromosome 15"/>
</dbReference>
<evidence type="ECO:0000313" key="1">
    <source>
        <dbReference type="EMBL" id="CAK9263042.1"/>
    </source>
</evidence>
<evidence type="ECO:0008006" key="3">
    <source>
        <dbReference type="Google" id="ProtNLM"/>
    </source>
</evidence>
<dbReference type="SUPFAM" id="SSF56112">
    <property type="entry name" value="Protein kinase-like (PK-like)"/>
    <property type="match status" value="1"/>
</dbReference>
<protein>
    <recommendedName>
        <fullName evidence="3">Protein kinase domain-containing protein</fullName>
    </recommendedName>
</protein>
<gene>
    <name evidence="1" type="ORF">CSSPJE1EN1_LOCUS8520</name>
</gene>
<evidence type="ECO:0000313" key="2">
    <source>
        <dbReference type="Proteomes" id="UP001497444"/>
    </source>
</evidence>
<name>A0ABP0W9D5_9BRYO</name>
<keyword evidence="2" id="KW-1185">Reference proteome</keyword>